<dbReference type="RefSeq" id="WP_271217908.1">
    <property type="nucleotide sequence ID" value="NZ_BAAAVD010000045.1"/>
</dbReference>
<dbReference type="Gene3D" id="3.30.559.10">
    <property type="entry name" value="Chloramphenicol acetyltransferase-like domain"/>
    <property type="match status" value="1"/>
</dbReference>
<feature type="compositionally biased region" description="Low complexity" evidence="1">
    <location>
        <begin position="72"/>
        <end position="88"/>
    </location>
</feature>
<dbReference type="EMBL" id="BSEV01000005">
    <property type="protein sequence ID" value="GLK09448.1"/>
    <property type="molecule type" value="Genomic_DNA"/>
</dbReference>
<protein>
    <recommendedName>
        <fullName evidence="4">Condensation domain-containing protein</fullName>
    </recommendedName>
</protein>
<organism evidence="2 3">
    <name type="scientific">Streptosporangium carneum</name>
    <dbReference type="NCBI Taxonomy" id="47481"/>
    <lineage>
        <taxon>Bacteria</taxon>
        <taxon>Bacillati</taxon>
        <taxon>Actinomycetota</taxon>
        <taxon>Actinomycetes</taxon>
        <taxon>Streptosporangiales</taxon>
        <taxon>Streptosporangiaceae</taxon>
        <taxon>Streptosporangium</taxon>
    </lineage>
</organism>
<keyword evidence="3" id="KW-1185">Reference proteome</keyword>
<proteinExistence type="predicted"/>
<dbReference type="InterPro" id="IPR023213">
    <property type="entry name" value="CAT-like_dom_sf"/>
</dbReference>
<reference evidence="2" key="1">
    <citation type="journal article" date="2014" name="Int. J. Syst. Evol. Microbiol.">
        <title>Complete genome sequence of Corynebacterium casei LMG S-19264T (=DSM 44701T), isolated from a smear-ripened cheese.</title>
        <authorList>
            <consortium name="US DOE Joint Genome Institute (JGI-PGF)"/>
            <person name="Walter F."/>
            <person name="Albersmeier A."/>
            <person name="Kalinowski J."/>
            <person name="Ruckert C."/>
        </authorList>
    </citation>
    <scope>NUCLEOTIDE SEQUENCE</scope>
    <source>
        <strain evidence="2">VKM Ac-2007</strain>
    </source>
</reference>
<evidence type="ECO:0008006" key="4">
    <source>
        <dbReference type="Google" id="ProtNLM"/>
    </source>
</evidence>
<evidence type="ECO:0000313" key="2">
    <source>
        <dbReference type="EMBL" id="GLK09448.1"/>
    </source>
</evidence>
<feature type="region of interest" description="Disordered" evidence="1">
    <location>
        <begin position="69"/>
        <end position="98"/>
    </location>
</feature>
<dbReference type="AlphaFoldDB" id="A0A9W6MD59"/>
<sequence length="511" mass="55593">MNIRFSGSRSGTAPLTWGQRAIWDAIRKTAPDDHYFNFGRVLEVPRRARPLTVARAAEVLGALVERHESLRTRLGPGPRPGTETGPETGPEPEPSQVLAAGGSIPITISDGDPELLLRRLAETAFDYTGEWPLRVGLVVAGDPAEHARENPATTAETPQEHSTGDGTTAETPQGHDTGDGTTAETSRERGAEDGTGGEGPRGTVTHIVLVFCHLAADGLGAEVAITDLRLLLLRGTVPGPPPPSPLDLARWQRSEPGLRVARIAAEHWETEYRRIPPTMFDRREAVPESPPVWRAQLVSRALDLAVQRIAAVHGTSTSTVLLAASCLLVGDVTGHDVCAMLPIVGNRFREDAAHTVTTLSQEGLFVLDLRHGGFTEVLRAAKSAALRAYRSAYHDPGDRDRLVERVSRERGTRIHPYCCFNDMRFVDRVDASHDEATVRRAMGSTTLTWPLSQDQLNCRFCLHVTGEPGGLGVSLTADTHYMSRAAMERYLRDLESLLVDAAFREILEPVG</sequence>
<reference evidence="2" key="2">
    <citation type="submission" date="2023-01" db="EMBL/GenBank/DDBJ databases">
        <authorList>
            <person name="Sun Q."/>
            <person name="Evtushenko L."/>
        </authorList>
    </citation>
    <scope>NUCLEOTIDE SEQUENCE</scope>
    <source>
        <strain evidence="2">VKM Ac-2007</strain>
    </source>
</reference>
<dbReference type="Proteomes" id="UP001143474">
    <property type="component" value="Unassembled WGS sequence"/>
</dbReference>
<dbReference type="SUPFAM" id="SSF52777">
    <property type="entry name" value="CoA-dependent acyltransferases"/>
    <property type="match status" value="2"/>
</dbReference>
<gene>
    <name evidence="2" type="ORF">GCM10017600_28540</name>
</gene>
<evidence type="ECO:0000256" key="1">
    <source>
        <dbReference type="SAM" id="MobiDB-lite"/>
    </source>
</evidence>
<comment type="caution">
    <text evidence="2">The sequence shown here is derived from an EMBL/GenBank/DDBJ whole genome shotgun (WGS) entry which is preliminary data.</text>
</comment>
<feature type="region of interest" description="Disordered" evidence="1">
    <location>
        <begin position="146"/>
        <end position="201"/>
    </location>
</feature>
<evidence type="ECO:0000313" key="3">
    <source>
        <dbReference type="Proteomes" id="UP001143474"/>
    </source>
</evidence>
<dbReference type="Gene3D" id="3.30.559.30">
    <property type="entry name" value="Nonribosomal peptide synthetase, condensation domain"/>
    <property type="match status" value="1"/>
</dbReference>
<accession>A0A9W6MD59</accession>
<name>A0A9W6MD59_9ACTN</name>